<dbReference type="EMBL" id="JYDT01003373">
    <property type="protein sequence ID" value="KRY62450.1"/>
    <property type="molecule type" value="Genomic_DNA"/>
</dbReference>
<dbReference type="AlphaFoldDB" id="A0A0V1DMQ4"/>
<dbReference type="OrthoDB" id="9781136at2759"/>
<dbReference type="Proteomes" id="UP000054995">
    <property type="component" value="Unassembled WGS sequence"/>
</dbReference>
<evidence type="ECO:0000313" key="1">
    <source>
        <dbReference type="EMBL" id="KRY62450.1"/>
    </source>
</evidence>
<organism evidence="1 2">
    <name type="scientific">Trichinella pseudospiralis</name>
    <name type="common">Parasitic roundworm</name>
    <dbReference type="NCBI Taxonomy" id="6337"/>
    <lineage>
        <taxon>Eukaryota</taxon>
        <taxon>Metazoa</taxon>
        <taxon>Ecdysozoa</taxon>
        <taxon>Nematoda</taxon>
        <taxon>Enoplea</taxon>
        <taxon>Dorylaimia</taxon>
        <taxon>Trichinellida</taxon>
        <taxon>Trichinellidae</taxon>
        <taxon>Trichinella</taxon>
    </lineage>
</organism>
<sequence>MFIVALFVIARSWKQPRCPTTEEWIQKMWQMDGMRKYHPE</sequence>
<proteinExistence type="predicted"/>
<accession>A0A0V1DMQ4</accession>
<comment type="caution">
    <text evidence="1">The sequence shown here is derived from an EMBL/GenBank/DDBJ whole genome shotgun (WGS) entry which is preliminary data.</text>
</comment>
<name>A0A0V1DMQ4_TRIPS</name>
<gene>
    <name evidence="1" type="primary">Pol</name>
    <name evidence="1" type="ORF">T4D_9298</name>
</gene>
<evidence type="ECO:0000313" key="2">
    <source>
        <dbReference type="Proteomes" id="UP000054995"/>
    </source>
</evidence>
<protein>
    <submittedName>
        <fullName evidence="1">Retrovirus-related Pol polyprotein LINE-1</fullName>
    </submittedName>
</protein>
<reference evidence="1 2" key="1">
    <citation type="submission" date="2015-01" db="EMBL/GenBank/DDBJ databases">
        <title>Evolution of Trichinella species and genotypes.</title>
        <authorList>
            <person name="Korhonen P.K."/>
            <person name="Edoardo P."/>
            <person name="Giuseppe L.R."/>
            <person name="Gasser R.B."/>
        </authorList>
    </citation>
    <scope>NUCLEOTIDE SEQUENCE [LARGE SCALE GENOMIC DNA]</scope>
    <source>
        <strain evidence="1">ISS470</strain>
    </source>
</reference>
<keyword evidence="2" id="KW-1185">Reference proteome</keyword>